<gene>
    <name evidence="1" type="ORF">NAEGRDRAFT_53759</name>
</gene>
<evidence type="ECO:0000313" key="1">
    <source>
        <dbReference type="EMBL" id="EFC37362.1"/>
    </source>
</evidence>
<evidence type="ECO:0000313" key="2">
    <source>
        <dbReference type="Proteomes" id="UP000006671"/>
    </source>
</evidence>
<dbReference type="GeneID" id="8857259"/>
<name>D2W0M3_NAEGR</name>
<dbReference type="RefSeq" id="XP_002670106.1">
    <property type="nucleotide sequence ID" value="XM_002670060.1"/>
</dbReference>
<sequence length="261" mass="29947">MSTTTTTEEAFFLSTHQAPAATEEEEQHSNPDVCSPHCIQDEIESILNTKSLPRKTITAFEVTSIFHSVQNLIIQFASQAECEASSLNNNNKYEEVLMEKVFAWLSQVSSELLVIFEEQVYIAVVFVNMIRRKKAKVLVNEIFNEKGLNLSFGEDVLSQHVSNTLEKLWIERNSNQKLRISNCFVEQVASILIDLIMLTNDKKALESLHSLFELFGKQVNAGFWPEQREAICRYLSYNSLNLMGHFTFYSLKKELTMEMDN</sequence>
<dbReference type="Proteomes" id="UP000006671">
    <property type="component" value="Unassembled WGS sequence"/>
</dbReference>
<proteinExistence type="predicted"/>
<protein>
    <submittedName>
        <fullName evidence="1">Predicted protein</fullName>
    </submittedName>
</protein>
<dbReference type="EMBL" id="GG738919">
    <property type="protein sequence ID" value="EFC37362.1"/>
    <property type="molecule type" value="Genomic_DNA"/>
</dbReference>
<reference evidence="1 2" key="1">
    <citation type="journal article" date="2010" name="Cell">
        <title>The genome of Naegleria gruberi illuminates early eukaryotic versatility.</title>
        <authorList>
            <person name="Fritz-Laylin L.K."/>
            <person name="Prochnik S.E."/>
            <person name="Ginger M.L."/>
            <person name="Dacks J.B."/>
            <person name="Carpenter M.L."/>
            <person name="Field M.C."/>
            <person name="Kuo A."/>
            <person name="Paredez A."/>
            <person name="Chapman J."/>
            <person name="Pham J."/>
            <person name="Shu S."/>
            <person name="Neupane R."/>
            <person name="Cipriano M."/>
            <person name="Mancuso J."/>
            <person name="Tu H."/>
            <person name="Salamov A."/>
            <person name="Lindquist E."/>
            <person name="Shapiro H."/>
            <person name="Lucas S."/>
            <person name="Grigoriev I.V."/>
            <person name="Cande W.Z."/>
            <person name="Fulton C."/>
            <person name="Rokhsar D.S."/>
            <person name="Dawson S.C."/>
        </authorList>
    </citation>
    <scope>NUCLEOTIDE SEQUENCE [LARGE SCALE GENOMIC DNA]</scope>
    <source>
        <strain evidence="1 2">NEG-M</strain>
    </source>
</reference>
<organism evidence="2">
    <name type="scientific">Naegleria gruberi</name>
    <name type="common">Amoeba</name>
    <dbReference type="NCBI Taxonomy" id="5762"/>
    <lineage>
        <taxon>Eukaryota</taxon>
        <taxon>Discoba</taxon>
        <taxon>Heterolobosea</taxon>
        <taxon>Tetramitia</taxon>
        <taxon>Eutetramitia</taxon>
        <taxon>Vahlkampfiidae</taxon>
        <taxon>Naegleria</taxon>
    </lineage>
</organism>
<dbReference type="InParanoid" id="D2W0M3"/>
<dbReference type="VEuPathDB" id="AmoebaDB:NAEGRDRAFT_53759"/>
<accession>D2W0M3</accession>
<dbReference type="AlphaFoldDB" id="D2W0M3"/>
<keyword evidence="2" id="KW-1185">Reference proteome</keyword>
<dbReference type="KEGG" id="ngr:NAEGRDRAFT_53759"/>